<evidence type="ECO:0000256" key="5">
    <source>
        <dbReference type="ARBA" id="ARBA00023125"/>
    </source>
</evidence>
<dbReference type="PATRIC" id="fig|1608419.3.peg.2035"/>
<dbReference type="InterPro" id="IPR027417">
    <property type="entry name" value="P-loop_NTPase"/>
</dbReference>
<gene>
    <name evidence="6" type="primary">smc</name>
    <name evidence="9" type="ORF">TQ37_02980</name>
</gene>
<evidence type="ECO:0000313" key="10">
    <source>
        <dbReference type="Proteomes" id="UP000035037"/>
    </source>
</evidence>
<dbReference type="PANTHER" id="PTHR43977">
    <property type="entry name" value="STRUCTURAL MAINTENANCE OF CHROMOSOMES PROTEIN 3"/>
    <property type="match status" value="1"/>
</dbReference>
<evidence type="ECO:0000256" key="7">
    <source>
        <dbReference type="SAM" id="MobiDB-lite"/>
    </source>
</evidence>
<accession>A0A0G8AX56</accession>
<dbReference type="GO" id="GO:0005524">
    <property type="term" value="F:ATP binding"/>
    <property type="evidence" value="ECO:0007669"/>
    <property type="project" value="UniProtKB-UniRule"/>
</dbReference>
<dbReference type="SUPFAM" id="SSF75553">
    <property type="entry name" value="Smc hinge domain"/>
    <property type="match status" value="1"/>
</dbReference>
<protein>
    <recommendedName>
        <fullName evidence="6">Chromosome partition protein Smc</fullName>
    </recommendedName>
</protein>
<feature type="coiled-coil region" evidence="6">
    <location>
        <begin position="205"/>
        <end position="236"/>
    </location>
</feature>
<dbReference type="STRING" id="431041.FLM9_1266"/>
<dbReference type="EMBL" id="JYFQ01000064">
    <property type="protein sequence ID" value="KKZ13895.1"/>
    <property type="molecule type" value="Genomic_DNA"/>
</dbReference>
<evidence type="ECO:0000256" key="6">
    <source>
        <dbReference type="HAMAP-Rule" id="MF_01894"/>
    </source>
</evidence>
<dbReference type="HAMAP" id="MF_01894">
    <property type="entry name" value="Smc_prok"/>
    <property type="match status" value="1"/>
</dbReference>
<evidence type="ECO:0000256" key="2">
    <source>
        <dbReference type="ARBA" id="ARBA00022741"/>
    </source>
</evidence>
<dbReference type="InterPro" id="IPR036277">
    <property type="entry name" value="SMC_hinge_sf"/>
</dbReference>
<keyword evidence="2 6" id="KW-0547">Nucleotide-binding</keyword>
<evidence type="ECO:0000313" key="9">
    <source>
        <dbReference type="EMBL" id="KKZ13895.1"/>
    </source>
</evidence>
<dbReference type="PIRSF" id="PIRSF005719">
    <property type="entry name" value="SMC"/>
    <property type="match status" value="1"/>
</dbReference>
<feature type="coiled-coil region" evidence="6">
    <location>
        <begin position="420"/>
        <end position="524"/>
    </location>
</feature>
<dbReference type="GO" id="GO:0007059">
    <property type="term" value="P:chromosome segregation"/>
    <property type="evidence" value="ECO:0007669"/>
    <property type="project" value="UniProtKB-UniRule"/>
</dbReference>
<proteinExistence type="inferred from homology"/>
<dbReference type="Gene3D" id="3.40.50.300">
    <property type="entry name" value="P-loop containing nucleotide triphosphate hydrolases"/>
    <property type="match status" value="2"/>
</dbReference>
<dbReference type="InterPro" id="IPR010935">
    <property type="entry name" value="SMC_hinge"/>
</dbReference>
<name>A0A0G8AX56_9SYNE</name>
<dbReference type="AlphaFoldDB" id="A0A0G8AX56"/>
<comment type="function">
    <text evidence="6">Required for chromosome condensation and partitioning.</text>
</comment>
<keyword evidence="4 6" id="KW-0175">Coiled coil</keyword>
<dbReference type="GO" id="GO:0005694">
    <property type="term" value="C:chromosome"/>
    <property type="evidence" value="ECO:0007669"/>
    <property type="project" value="InterPro"/>
</dbReference>
<dbReference type="SMART" id="SM00968">
    <property type="entry name" value="SMC_hinge"/>
    <property type="match status" value="1"/>
</dbReference>
<dbReference type="Pfam" id="PF06470">
    <property type="entry name" value="SMC_hinge"/>
    <property type="match status" value="1"/>
</dbReference>
<organism evidence="9 10">
    <name type="scientific">Candidatus Synechococcus spongiarum 15L</name>
    <dbReference type="NCBI Taxonomy" id="1608419"/>
    <lineage>
        <taxon>Bacteria</taxon>
        <taxon>Bacillati</taxon>
        <taxon>Cyanobacteriota</taxon>
        <taxon>Cyanophyceae</taxon>
        <taxon>Synechococcales</taxon>
        <taxon>Synechococcaceae</taxon>
        <taxon>Synechococcus</taxon>
    </lineage>
</organism>
<reference evidence="9 10" key="2">
    <citation type="submission" date="2015-05" db="EMBL/GenBank/DDBJ databases">
        <title>Lifestyle Evolution in Cyanobacterial Symbionts of Sponges.</title>
        <authorList>
            <person name="Burgsdorf I."/>
            <person name="Slaby B.M."/>
            <person name="Handley K.M."/>
            <person name="Haber M."/>
            <person name="Blom J."/>
            <person name="Marshall C.W."/>
            <person name="Gilbert J.A."/>
            <person name="Hentschel U."/>
            <person name="Steindler L."/>
        </authorList>
    </citation>
    <scope>NUCLEOTIDE SEQUENCE [LARGE SCALE GENOMIC DNA]</scope>
    <source>
        <strain evidence="9">15L</strain>
    </source>
</reference>
<dbReference type="Proteomes" id="UP000035037">
    <property type="component" value="Unassembled WGS sequence"/>
</dbReference>
<evidence type="ECO:0000256" key="4">
    <source>
        <dbReference type="ARBA" id="ARBA00023054"/>
    </source>
</evidence>
<dbReference type="InterPro" id="IPR024704">
    <property type="entry name" value="SMC"/>
</dbReference>
<feature type="coiled-coil region" evidence="6">
    <location>
        <begin position="1004"/>
        <end position="1031"/>
    </location>
</feature>
<feature type="compositionally biased region" description="Basic and acidic residues" evidence="7">
    <location>
        <begin position="684"/>
        <end position="700"/>
    </location>
</feature>
<keyword evidence="3 6" id="KW-0067">ATP-binding</keyword>
<feature type="domain" description="SMC hinge" evidence="8">
    <location>
        <begin position="539"/>
        <end position="658"/>
    </location>
</feature>
<evidence type="ECO:0000256" key="3">
    <source>
        <dbReference type="ARBA" id="ARBA00022840"/>
    </source>
</evidence>
<comment type="domain">
    <text evidence="6">Contains large globular domains required for ATP hydrolysis at each terminus and a third globular domain forming a flexible hinge near the middle of the molecule. These domains are separated by coiled-coil structures.</text>
</comment>
<dbReference type="GO" id="GO:0006260">
    <property type="term" value="P:DNA replication"/>
    <property type="evidence" value="ECO:0007669"/>
    <property type="project" value="UniProtKB-UniRule"/>
</dbReference>
<sequence length="1197" mass="135446">MVYVQQVKISCFKSFGGSVEVPLNPGFTVITGPNGSGKSNIIDGILFCLGLASSRGMRAERLPDLINHRMVRQGKAAEASVSVTFALGDWQPPEVEPDAVEVAAGPWIDPKQQEVMISRRIRLAPGGTYSSIYAIGEEPCSLSQLQVQLRRLRIDPTGSNVVMQGDVTRIVSMGGRERREIIDELAGVALFDQRIEQCRGKLTDVREHEERCHIVEAELRNSRQRLEKDCEKARRYQQLRHELHQSRQQELVLLWEKSCRQRDDLVIRQAQNRQDQNVLRTRREQFTEEHHRTIRQLQEIQDQVKALGEDRLLSVQATLAGLQGRERELQRSLQNQNQADIEQRQHDWRSRCRQLQAAAEALAGANHAAQLEVVEARCMDSERAVEQQRQRQGALADRSGNWLQAYQQRQQAMAALRTGIQPLRTEQLQLQERLKQEEQQLQDWRTQQQQAETGHRLDQARLDELAARKAQLRKTLEALRTECNEGNSTLRLLQRSRQRSERDQVQLEQDLAKLESRREALQESRGTAALRLILESGLPGIHGPVAKLGEVDSPHRLALEVAAGARLNHVVVDDDQVAAQAIALLKRHRAGRLTFLPLNRLRAPAAQSATARGSLRLQGLVDRAVNLVHFEPVYGQVFAHVLGETLVFETLNQARRLLGQHRCVTLEGELLERSGAMTGGSLQRRQDRPGFSRREQADEAEPLRQRLLELGHRLSACRREETEQSQTVDAVQTRLTDISCRLAAVDAEHSSVLAQQGPLASTLDQQQRHIAASAARITERQARLQALDKELRAQQSRLGSLEASTEDDDAQDANMVGGQWRRLQEDLKAAEAQHTANLAQRETLRSALREHQLNEQRLADQRQLLTQEGEQLKRERQALDQRRQELAAEQRQLEKERLTMQARLQELQQALGERRQQRDRLEAAVAQLNRKIHESTWQQQQLEEKQQALKDQQTGLEEQIRLRQADLPDPCPRISDELRAAGPEALQQHVHTLEQRLNALEPVNMLALEELAELETRLAAIAERLTVLQEEREGVLQRIETMASLRKKAFMEAFTAVNGHFQQIFTQLSDGEGHLQLDDEADPLSGGLTLVAHPKGKVMRRLSAMSGGEKSLTALSFLFALQRFRPSPFYALDEVDSFLDGVNVENLARLIAQQAQLAQFLVVSHRRPMIAASQRTIGVTQARGAHTQVIGLPTRAA</sequence>
<feature type="coiled-coil region" evidence="6">
    <location>
        <begin position="841"/>
        <end position="959"/>
    </location>
</feature>
<keyword evidence="1 6" id="KW-0963">Cytoplasm</keyword>
<dbReference type="NCBIfam" id="TIGR02169">
    <property type="entry name" value="SMC_prok_A"/>
    <property type="match status" value="1"/>
</dbReference>
<dbReference type="GO" id="GO:0030261">
    <property type="term" value="P:chromosome condensation"/>
    <property type="evidence" value="ECO:0007669"/>
    <property type="project" value="InterPro"/>
</dbReference>
<dbReference type="Gene3D" id="1.20.1060.20">
    <property type="match status" value="1"/>
</dbReference>
<dbReference type="InterPro" id="IPR011890">
    <property type="entry name" value="SMC_prok"/>
</dbReference>
<feature type="coiled-coil region" evidence="6">
    <location>
        <begin position="777"/>
        <end position="804"/>
    </location>
</feature>
<feature type="region of interest" description="Disordered" evidence="7">
    <location>
        <begin position="675"/>
        <end position="700"/>
    </location>
</feature>
<dbReference type="InterPro" id="IPR003395">
    <property type="entry name" value="RecF/RecN/SMC_N"/>
</dbReference>
<keyword evidence="5 6" id="KW-0238">DNA-binding</keyword>
<dbReference type="GO" id="GO:0003677">
    <property type="term" value="F:DNA binding"/>
    <property type="evidence" value="ECO:0007669"/>
    <property type="project" value="UniProtKB-UniRule"/>
</dbReference>
<dbReference type="GO" id="GO:0007062">
    <property type="term" value="P:sister chromatid cohesion"/>
    <property type="evidence" value="ECO:0007669"/>
    <property type="project" value="InterPro"/>
</dbReference>
<dbReference type="Gene3D" id="3.30.70.1620">
    <property type="match status" value="1"/>
</dbReference>
<feature type="coiled-coil region" evidence="6">
    <location>
        <begin position="283"/>
        <end position="339"/>
    </location>
</feature>
<reference evidence="9 10" key="1">
    <citation type="submission" date="2015-02" db="EMBL/GenBank/DDBJ databases">
        <authorList>
            <person name="Slaby B."/>
            <person name="Hentschel U."/>
        </authorList>
    </citation>
    <scope>NUCLEOTIDE SEQUENCE [LARGE SCALE GENOMIC DNA]</scope>
    <source>
        <strain evidence="9">15L</strain>
    </source>
</reference>
<feature type="binding site" evidence="6">
    <location>
        <begin position="33"/>
        <end position="40"/>
    </location>
    <ligand>
        <name>ATP</name>
        <dbReference type="ChEBI" id="CHEBI:30616"/>
    </ligand>
</feature>
<comment type="subcellular location">
    <subcellularLocation>
        <location evidence="6">Cytoplasm</location>
    </subcellularLocation>
</comment>
<comment type="subunit">
    <text evidence="6">Homodimer.</text>
</comment>
<dbReference type="Pfam" id="PF02463">
    <property type="entry name" value="SMC_N"/>
    <property type="match status" value="1"/>
</dbReference>
<comment type="similarity">
    <text evidence="6">Belongs to the SMC family.</text>
</comment>
<comment type="caution">
    <text evidence="9">The sequence shown here is derived from an EMBL/GenBank/DDBJ whole genome shotgun (WGS) entry which is preliminary data.</text>
</comment>
<dbReference type="GO" id="GO:0005737">
    <property type="term" value="C:cytoplasm"/>
    <property type="evidence" value="ECO:0007669"/>
    <property type="project" value="UniProtKB-SubCell"/>
</dbReference>
<dbReference type="GO" id="GO:0016887">
    <property type="term" value="F:ATP hydrolysis activity"/>
    <property type="evidence" value="ECO:0007669"/>
    <property type="project" value="InterPro"/>
</dbReference>
<dbReference type="SUPFAM" id="SSF52540">
    <property type="entry name" value="P-loop containing nucleoside triphosphate hydrolases"/>
    <property type="match status" value="1"/>
</dbReference>
<evidence type="ECO:0000256" key="1">
    <source>
        <dbReference type="ARBA" id="ARBA00022490"/>
    </source>
</evidence>
<evidence type="ECO:0000259" key="8">
    <source>
        <dbReference type="SMART" id="SM00968"/>
    </source>
</evidence>